<dbReference type="InterPro" id="IPR036390">
    <property type="entry name" value="WH_DNA-bd_sf"/>
</dbReference>
<dbReference type="CDD" id="cd00090">
    <property type="entry name" value="HTH_ARSR"/>
    <property type="match status" value="1"/>
</dbReference>
<evidence type="ECO:0000256" key="3">
    <source>
        <dbReference type="ARBA" id="ARBA00023163"/>
    </source>
</evidence>
<dbReference type="Gene3D" id="1.10.10.10">
    <property type="entry name" value="Winged helix-like DNA-binding domain superfamily/Winged helix DNA-binding domain"/>
    <property type="match status" value="1"/>
</dbReference>
<dbReference type="PRINTS" id="PR00778">
    <property type="entry name" value="HTHARSR"/>
</dbReference>
<keyword evidence="6" id="KW-1185">Reference proteome</keyword>
<dbReference type="EMBL" id="CP095073">
    <property type="protein sequence ID" value="UOQ42850.1"/>
    <property type="molecule type" value="Genomic_DNA"/>
</dbReference>
<reference evidence="5 6" key="1">
    <citation type="submission" date="2022-04" db="EMBL/GenBank/DDBJ databases">
        <title>Halobacillus sp. isolated from saltern.</title>
        <authorList>
            <person name="Won M."/>
            <person name="Lee C.-M."/>
            <person name="Woen H.-Y."/>
            <person name="Kwon S.-W."/>
        </authorList>
    </citation>
    <scope>NUCLEOTIDE SEQUENCE [LARGE SCALE GENOMIC DNA]</scope>
    <source>
        <strain evidence="5 6">SSBR10-3</strain>
    </source>
</reference>
<dbReference type="RefSeq" id="WP_244708210.1">
    <property type="nucleotide sequence ID" value="NZ_CP095073.1"/>
</dbReference>
<feature type="domain" description="HTH arsR-type" evidence="4">
    <location>
        <begin position="259"/>
        <end position="348"/>
    </location>
</feature>
<proteinExistence type="predicted"/>
<sequence>MDVYSMKTKERETYHIELKSSLLWEAALGIAAFTNERLIETLDLEKKERKKIKDSLSQSLKEKLDEVKSTNTWKAILQLLHQEDFSDLSAFQAYVKNLPSEEFKRIAIPHLGRDQEGLISEMLDGSKEALRKLQESTKNNSFLPSYFSFIFNADLVQVKKHIVEVMSEWYEQVISPEKESLQSILARDLAAKKRMLEKLQPEAFVHWATGGMDYKPEPGVYSVIMIPQYIYRPWNVEADLEGAKVIYYPVANESITPDNKYVPNQMLIQRYKALGDQNRLKILKMLTEKERTLHELTEELLLGKTTVHHHLKLLKSARLVFIESNQYVVNARNITSLPEELKQFLEQE</sequence>
<evidence type="ECO:0000256" key="2">
    <source>
        <dbReference type="ARBA" id="ARBA00023125"/>
    </source>
</evidence>
<name>A0ABY4EEE7_9BACI</name>
<dbReference type="InterPro" id="IPR051081">
    <property type="entry name" value="HTH_MetalResp_TranReg"/>
</dbReference>
<evidence type="ECO:0000313" key="5">
    <source>
        <dbReference type="EMBL" id="UOQ42850.1"/>
    </source>
</evidence>
<dbReference type="InterPro" id="IPR036388">
    <property type="entry name" value="WH-like_DNA-bd_sf"/>
</dbReference>
<dbReference type="SMART" id="SM00418">
    <property type="entry name" value="HTH_ARSR"/>
    <property type="match status" value="1"/>
</dbReference>
<evidence type="ECO:0000259" key="4">
    <source>
        <dbReference type="PROSITE" id="PS50987"/>
    </source>
</evidence>
<dbReference type="Proteomes" id="UP000831787">
    <property type="component" value="Chromosome"/>
</dbReference>
<keyword evidence="2" id="KW-0238">DNA-binding</keyword>
<dbReference type="PANTHER" id="PTHR33154:SF18">
    <property type="entry name" value="ARSENICAL RESISTANCE OPERON REPRESSOR"/>
    <property type="match status" value="1"/>
</dbReference>
<evidence type="ECO:0000313" key="6">
    <source>
        <dbReference type="Proteomes" id="UP000831787"/>
    </source>
</evidence>
<dbReference type="PROSITE" id="PS50987">
    <property type="entry name" value="HTH_ARSR_2"/>
    <property type="match status" value="1"/>
</dbReference>
<dbReference type="Pfam" id="PF01022">
    <property type="entry name" value="HTH_5"/>
    <property type="match status" value="1"/>
</dbReference>
<dbReference type="InterPro" id="IPR001845">
    <property type="entry name" value="HTH_ArsR_DNA-bd_dom"/>
</dbReference>
<dbReference type="SUPFAM" id="SSF46785">
    <property type="entry name" value="Winged helix' DNA-binding domain"/>
    <property type="match status" value="1"/>
</dbReference>
<keyword evidence="3" id="KW-0804">Transcription</keyword>
<protein>
    <submittedName>
        <fullName evidence="5">ArsR family transcriptional regulator</fullName>
    </submittedName>
</protein>
<keyword evidence="1" id="KW-0805">Transcription regulation</keyword>
<gene>
    <name evidence="5" type="ORF">MUN89_12850</name>
</gene>
<accession>A0ABY4EEE7</accession>
<dbReference type="PANTHER" id="PTHR33154">
    <property type="entry name" value="TRANSCRIPTIONAL REGULATOR, ARSR FAMILY"/>
    <property type="match status" value="1"/>
</dbReference>
<organism evidence="5 6">
    <name type="scientific">Halobacillus salinarum</name>
    <dbReference type="NCBI Taxonomy" id="2932257"/>
    <lineage>
        <taxon>Bacteria</taxon>
        <taxon>Bacillati</taxon>
        <taxon>Bacillota</taxon>
        <taxon>Bacilli</taxon>
        <taxon>Bacillales</taxon>
        <taxon>Bacillaceae</taxon>
        <taxon>Halobacillus</taxon>
    </lineage>
</organism>
<evidence type="ECO:0000256" key="1">
    <source>
        <dbReference type="ARBA" id="ARBA00023015"/>
    </source>
</evidence>
<dbReference type="InterPro" id="IPR011991">
    <property type="entry name" value="ArsR-like_HTH"/>
</dbReference>